<dbReference type="Gene3D" id="2.40.100.20">
    <property type="match status" value="1"/>
</dbReference>
<feature type="signal peptide" evidence="1">
    <location>
        <begin position="1"/>
        <end position="24"/>
    </location>
</feature>
<dbReference type="AlphaFoldDB" id="A0A1H0U801"/>
<feature type="chain" id="PRO_5038705440" description="Cyclophilin-like domain-containing protein" evidence="1">
    <location>
        <begin position="25"/>
        <end position="165"/>
    </location>
</feature>
<dbReference type="SUPFAM" id="SSF50891">
    <property type="entry name" value="Cyclophilin-like"/>
    <property type="match status" value="1"/>
</dbReference>
<organism evidence="3 4">
    <name type="scientific">Selenomonas ruminantium</name>
    <dbReference type="NCBI Taxonomy" id="971"/>
    <lineage>
        <taxon>Bacteria</taxon>
        <taxon>Bacillati</taxon>
        <taxon>Bacillota</taxon>
        <taxon>Negativicutes</taxon>
        <taxon>Selenomonadales</taxon>
        <taxon>Selenomonadaceae</taxon>
        <taxon>Selenomonas</taxon>
    </lineage>
</organism>
<dbReference type="RefSeq" id="WP_143005354.1">
    <property type="nucleotide sequence ID" value="NZ_FNJQ01000029.1"/>
</dbReference>
<dbReference type="InterPro" id="IPR041183">
    <property type="entry name" value="Cyclophilin-like"/>
</dbReference>
<accession>A0A1H0U801</accession>
<evidence type="ECO:0000313" key="3">
    <source>
        <dbReference type="EMBL" id="SDP62108.1"/>
    </source>
</evidence>
<dbReference type="Proteomes" id="UP000182412">
    <property type="component" value="Unassembled WGS sequence"/>
</dbReference>
<dbReference type="Pfam" id="PF18050">
    <property type="entry name" value="Cyclophil_like2"/>
    <property type="match status" value="1"/>
</dbReference>
<gene>
    <name evidence="3" type="ORF">SAMN05216366_12937</name>
</gene>
<evidence type="ECO:0000256" key="1">
    <source>
        <dbReference type="SAM" id="SignalP"/>
    </source>
</evidence>
<protein>
    <recommendedName>
        <fullName evidence="2">Cyclophilin-like domain-containing protein</fullName>
    </recommendedName>
</protein>
<name>A0A1H0U801_SELRU</name>
<sequence>MPNRKIISVVMLSVMLLLSGCTGAQETAADTGSKVQEAVPQENKSVAEPKKEQVMKLIIDDKVVPVTWEQNASTAALQKLLPLTIKMSPYGGFEQVGSIGHSIDSADEQMTTQYGDIVLYAGNKLVIFYGSNSWSYTRLGHIELSQQEMTALLSHDEVTVALVAE</sequence>
<feature type="domain" description="Cyclophilin-like" evidence="2">
    <location>
        <begin position="57"/>
        <end position="160"/>
    </location>
</feature>
<dbReference type="OrthoDB" id="9801466at2"/>
<evidence type="ECO:0000313" key="4">
    <source>
        <dbReference type="Proteomes" id="UP000182412"/>
    </source>
</evidence>
<keyword evidence="1" id="KW-0732">Signal</keyword>
<evidence type="ECO:0000259" key="2">
    <source>
        <dbReference type="Pfam" id="PF18050"/>
    </source>
</evidence>
<reference evidence="3 4" key="1">
    <citation type="submission" date="2016-10" db="EMBL/GenBank/DDBJ databases">
        <authorList>
            <person name="de Groot N.N."/>
        </authorList>
    </citation>
    <scope>NUCLEOTIDE SEQUENCE [LARGE SCALE GENOMIC DNA]</scope>
    <source>
        <strain evidence="3 4">S137</strain>
    </source>
</reference>
<dbReference type="InterPro" id="IPR029000">
    <property type="entry name" value="Cyclophilin-like_dom_sf"/>
</dbReference>
<proteinExistence type="predicted"/>
<dbReference type="EMBL" id="FNJQ01000029">
    <property type="protein sequence ID" value="SDP62108.1"/>
    <property type="molecule type" value="Genomic_DNA"/>
</dbReference>
<dbReference type="PROSITE" id="PS51257">
    <property type="entry name" value="PROKAR_LIPOPROTEIN"/>
    <property type="match status" value="1"/>
</dbReference>